<organism evidence="1 2">
    <name type="scientific">Lichtheimia corymbifera JMRC:FSU:9682</name>
    <dbReference type="NCBI Taxonomy" id="1263082"/>
    <lineage>
        <taxon>Eukaryota</taxon>
        <taxon>Fungi</taxon>
        <taxon>Fungi incertae sedis</taxon>
        <taxon>Mucoromycota</taxon>
        <taxon>Mucoromycotina</taxon>
        <taxon>Mucoromycetes</taxon>
        <taxon>Mucorales</taxon>
        <taxon>Lichtheimiaceae</taxon>
        <taxon>Lichtheimia</taxon>
    </lineage>
</organism>
<evidence type="ECO:0000313" key="2">
    <source>
        <dbReference type="Proteomes" id="UP000027586"/>
    </source>
</evidence>
<dbReference type="OrthoDB" id="10516930at2759"/>
<keyword evidence="2" id="KW-1185">Reference proteome</keyword>
<gene>
    <name evidence="1" type="ORF">LCOR_06066.1</name>
</gene>
<evidence type="ECO:0000313" key="1">
    <source>
        <dbReference type="EMBL" id="CDH54852.1"/>
    </source>
</evidence>
<dbReference type="Proteomes" id="UP000027586">
    <property type="component" value="Unassembled WGS sequence"/>
</dbReference>
<dbReference type="AlphaFoldDB" id="A0A068RZ16"/>
<proteinExistence type="predicted"/>
<accession>A0A068RZ16</accession>
<name>A0A068RZ16_9FUNG</name>
<reference evidence="1" key="1">
    <citation type="submission" date="2013-08" db="EMBL/GenBank/DDBJ databases">
        <title>Gene expansion shapes genome architecture in the human pathogen Lichtheimia corymbifera: an evolutionary genomics analysis in the ancient terrestrial Mucorales (Mucoromycotina).</title>
        <authorList>
            <person name="Schwartze V.U."/>
            <person name="Winter S."/>
            <person name="Shelest E."/>
            <person name="Marcet-Houben M."/>
            <person name="Horn F."/>
            <person name="Wehner S."/>
            <person name="Hoffmann K."/>
            <person name="Riege K."/>
            <person name="Sammeth M."/>
            <person name="Nowrousian M."/>
            <person name="Valiante V."/>
            <person name="Linde J."/>
            <person name="Jacobsen I.D."/>
            <person name="Marz M."/>
            <person name="Brakhage A.A."/>
            <person name="Gabaldon T."/>
            <person name="Bocker S."/>
            <person name="Voigt K."/>
        </authorList>
    </citation>
    <scope>NUCLEOTIDE SEQUENCE [LARGE SCALE GENOMIC DNA]</scope>
    <source>
        <strain evidence="1">FSU 9682</strain>
    </source>
</reference>
<comment type="caution">
    <text evidence="1">The sequence shown here is derived from an EMBL/GenBank/DDBJ whole genome shotgun (WGS) entry which is preliminary data.</text>
</comment>
<dbReference type="EMBL" id="CBTN010000025">
    <property type="protein sequence ID" value="CDH54852.1"/>
    <property type="molecule type" value="Genomic_DNA"/>
</dbReference>
<sequence>MEDFFWANLCQPIPLTSTHHECNSIVAESTFRIRQCLTRLTSLLEERTLALPIFEMRSVRHGLYRHSESRSDISPGSPAERKAVFVSMPTTKGRLMHSTEPPWEGLLFAPSLIQTAIPGKA</sequence>
<dbReference type="VEuPathDB" id="FungiDB:LCOR_06066.1"/>
<protein>
    <submittedName>
        <fullName evidence="1">Uncharacterized protein</fullName>
    </submittedName>
</protein>